<proteinExistence type="predicted"/>
<accession>A0AAW2QK20</accession>
<evidence type="ECO:0000313" key="2">
    <source>
        <dbReference type="EMBL" id="KAL0367613.1"/>
    </source>
</evidence>
<protein>
    <submittedName>
        <fullName evidence="2">Uncharacterized protein</fullName>
    </submittedName>
</protein>
<comment type="caution">
    <text evidence="2">The sequence shown here is derived from an EMBL/GenBank/DDBJ whole genome shotgun (WGS) entry which is preliminary data.</text>
</comment>
<feature type="compositionally biased region" description="Basic and acidic residues" evidence="1">
    <location>
        <begin position="30"/>
        <end position="56"/>
    </location>
</feature>
<feature type="compositionally biased region" description="Polar residues" evidence="1">
    <location>
        <begin position="1"/>
        <end position="13"/>
    </location>
</feature>
<gene>
    <name evidence="2" type="ORF">Sradi_3651400</name>
</gene>
<name>A0AAW2QK20_SESRA</name>
<reference evidence="2" key="1">
    <citation type="submission" date="2020-06" db="EMBL/GenBank/DDBJ databases">
        <authorList>
            <person name="Li T."/>
            <person name="Hu X."/>
            <person name="Zhang T."/>
            <person name="Song X."/>
            <person name="Zhang H."/>
            <person name="Dai N."/>
            <person name="Sheng W."/>
            <person name="Hou X."/>
            <person name="Wei L."/>
        </authorList>
    </citation>
    <scope>NUCLEOTIDE SEQUENCE</scope>
    <source>
        <strain evidence="2">G02</strain>
        <tissue evidence="2">Leaf</tissue>
    </source>
</reference>
<dbReference type="EMBL" id="JACGWJ010000015">
    <property type="protein sequence ID" value="KAL0367613.1"/>
    <property type="molecule type" value="Genomic_DNA"/>
</dbReference>
<sequence length="56" mass="6391">MTSSRSKSTSARQGRSRHSRGKSLAQARQVEAHRLDPRQVEAPRLDPKRVEARRPN</sequence>
<evidence type="ECO:0000256" key="1">
    <source>
        <dbReference type="SAM" id="MobiDB-lite"/>
    </source>
</evidence>
<dbReference type="AlphaFoldDB" id="A0AAW2QK20"/>
<feature type="region of interest" description="Disordered" evidence="1">
    <location>
        <begin position="1"/>
        <end position="56"/>
    </location>
</feature>
<organism evidence="2">
    <name type="scientific">Sesamum radiatum</name>
    <name type="common">Black benniseed</name>
    <dbReference type="NCBI Taxonomy" id="300843"/>
    <lineage>
        <taxon>Eukaryota</taxon>
        <taxon>Viridiplantae</taxon>
        <taxon>Streptophyta</taxon>
        <taxon>Embryophyta</taxon>
        <taxon>Tracheophyta</taxon>
        <taxon>Spermatophyta</taxon>
        <taxon>Magnoliopsida</taxon>
        <taxon>eudicotyledons</taxon>
        <taxon>Gunneridae</taxon>
        <taxon>Pentapetalae</taxon>
        <taxon>asterids</taxon>
        <taxon>lamiids</taxon>
        <taxon>Lamiales</taxon>
        <taxon>Pedaliaceae</taxon>
        <taxon>Sesamum</taxon>
    </lineage>
</organism>
<reference evidence="2" key="2">
    <citation type="journal article" date="2024" name="Plant">
        <title>Genomic evolution and insights into agronomic trait innovations of Sesamum species.</title>
        <authorList>
            <person name="Miao H."/>
            <person name="Wang L."/>
            <person name="Qu L."/>
            <person name="Liu H."/>
            <person name="Sun Y."/>
            <person name="Le M."/>
            <person name="Wang Q."/>
            <person name="Wei S."/>
            <person name="Zheng Y."/>
            <person name="Lin W."/>
            <person name="Duan Y."/>
            <person name="Cao H."/>
            <person name="Xiong S."/>
            <person name="Wang X."/>
            <person name="Wei L."/>
            <person name="Li C."/>
            <person name="Ma Q."/>
            <person name="Ju M."/>
            <person name="Zhao R."/>
            <person name="Li G."/>
            <person name="Mu C."/>
            <person name="Tian Q."/>
            <person name="Mei H."/>
            <person name="Zhang T."/>
            <person name="Gao T."/>
            <person name="Zhang H."/>
        </authorList>
    </citation>
    <scope>NUCLEOTIDE SEQUENCE</scope>
    <source>
        <strain evidence="2">G02</strain>
    </source>
</reference>